<gene>
    <name evidence="2" type="ORF">KUTeg_017413</name>
</gene>
<name>A0ABQ9EID8_TEGGR</name>
<keyword evidence="1" id="KW-1133">Transmembrane helix</keyword>
<organism evidence="2 3">
    <name type="scientific">Tegillarca granosa</name>
    <name type="common">Malaysian cockle</name>
    <name type="synonym">Anadara granosa</name>
    <dbReference type="NCBI Taxonomy" id="220873"/>
    <lineage>
        <taxon>Eukaryota</taxon>
        <taxon>Metazoa</taxon>
        <taxon>Spiralia</taxon>
        <taxon>Lophotrochozoa</taxon>
        <taxon>Mollusca</taxon>
        <taxon>Bivalvia</taxon>
        <taxon>Autobranchia</taxon>
        <taxon>Pteriomorphia</taxon>
        <taxon>Arcoida</taxon>
        <taxon>Arcoidea</taxon>
        <taxon>Arcidae</taxon>
        <taxon>Tegillarca</taxon>
    </lineage>
</organism>
<evidence type="ECO:0000313" key="2">
    <source>
        <dbReference type="EMBL" id="KAJ8305033.1"/>
    </source>
</evidence>
<keyword evidence="1" id="KW-0812">Transmembrane</keyword>
<feature type="transmembrane region" description="Helical" evidence="1">
    <location>
        <begin position="35"/>
        <end position="57"/>
    </location>
</feature>
<protein>
    <submittedName>
        <fullName evidence="2">Uncharacterized protein</fullName>
    </submittedName>
</protein>
<evidence type="ECO:0000313" key="3">
    <source>
        <dbReference type="Proteomes" id="UP001217089"/>
    </source>
</evidence>
<accession>A0ABQ9EID8</accession>
<sequence length="138" mass="15710">MESLYADSSLIYVGIWCLRVLANDSPRNIKVNKKIVVNSTAILVNNASYFLVAAYIWGSFLRDPYVTLHSDNETVVHILNKQSSKDSSIIETHSWQIKCFTRSPSRFHVDEFKKLTPCMDATPTVVPSDLLKVQRFKS</sequence>
<proteinExistence type="predicted"/>
<comment type="caution">
    <text evidence="2">The sequence shown here is derived from an EMBL/GenBank/DDBJ whole genome shotgun (WGS) entry which is preliminary data.</text>
</comment>
<reference evidence="2 3" key="1">
    <citation type="submission" date="2022-12" db="EMBL/GenBank/DDBJ databases">
        <title>Chromosome-level genome of Tegillarca granosa.</title>
        <authorList>
            <person name="Kim J."/>
        </authorList>
    </citation>
    <scope>NUCLEOTIDE SEQUENCE [LARGE SCALE GENOMIC DNA]</scope>
    <source>
        <strain evidence="2">Teg-2019</strain>
        <tissue evidence="2">Adductor muscle</tissue>
    </source>
</reference>
<evidence type="ECO:0000256" key="1">
    <source>
        <dbReference type="SAM" id="Phobius"/>
    </source>
</evidence>
<keyword evidence="1" id="KW-0472">Membrane</keyword>
<dbReference type="EMBL" id="JARBDR010000898">
    <property type="protein sequence ID" value="KAJ8305033.1"/>
    <property type="molecule type" value="Genomic_DNA"/>
</dbReference>
<dbReference type="Proteomes" id="UP001217089">
    <property type="component" value="Unassembled WGS sequence"/>
</dbReference>
<keyword evidence="3" id="KW-1185">Reference proteome</keyword>